<dbReference type="Pfam" id="PF01361">
    <property type="entry name" value="Tautomerase"/>
    <property type="match status" value="1"/>
</dbReference>
<evidence type="ECO:0000313" key="5">
    <source>
        <dbReference type="EMBL" id="MDQ0506026.1"/>
    </source>
</evidence>
<dbReference type="InterPro" id="IPR004370">
    <property type="entry name" value="4-OT-like_dom"/>
</dbReference>
<dbReference type="Proteomes" id="UP001241747">
    <property type="component" value="Unassembled WGS sequence"/>
</dbReference>
<evidence type="ECO:0000256" key="2">
    <source>
        <dbReference type="ARBA" id="ARBA00023235"/>
    </source>
</evidence>
<proteinExistence type="inferred from homology"/>
<dbReference type="EC" id="5.3.2.-" evidence="3"/>
<sequence length="74" mass="8009">MPVITVRIGKGRPIETKRALVAALTQAVAETLDVSPDWVTVLIEEYDRENWATGGELHADKFGPGFGKTGTVEV</sequence>
<dbReference type="Gene3D" id="3.30.429.10">
    <property type="entry name" value="Macrophage Migration Inhibitory Factor"/>
    <property type="match status" value="1"/>
</dbReference>
<feature type="domain" description="4-oxalocrotonate tautomerase-like" evidence="4">
    <location>
        <begin position="2"/>
        <end position="60"/>
    </location>
</feature>
<reference evidence="5 6" key="1">
    <citation type="submission" date="2023-07" db="EMBL/GenBank/DDBJ databases">
        <title>Genomic Encyclopedia of Type Strains, Phase IV (KMG-IV): sequencing the most valuable type-strain genomes for metagenomic binning, comparative biology and taxonomic classification.</title>
        <authorList>
            <person name="Goeker M."/>
        </authorList>
    </citation>
    <scope>NUCLEOTIDE SEQUENCE [LARGE SCALE GENOMIC DNA]</scope>
    <source>
        <strain evidence="5 6">DSM 3770</strain>
    </source>
</reference>
<comment type="caution">
    <text evidence="5">The sequence shown here is derived from an EMBL/GenBank/DDBJ whole genome shotgun (WGS) entry which is preliminary data.</text>
</comment>
<keyword evidence="6" id="KW-1185">Reference proteome</keyword>
<organism evidence="5 6">
    <name type="scientific">Xanthobacter agilis</name>
    <dbReference type="NCBI Taxonomy" id="47492"/>
    <lineage>
        <taxon>Bacteria</taxon>
        <taxon>Pseudomonadati</taxon>
        <taxon>Pseudomonadota</taxon>
        <taxon>Alphaproteobacteria</taxon>
        <taxon>Hyphomicrobiales</taxon>
        <taxon>Xanthobacteraceae</taxon>
        <taxon>Xanthobacter</taxon>
    </lineage>
</organism>
<dbReference type="NCBIfam" id="TIGR00013">
    <property type="entry name" value="taut"/>
    <property type="match status" value="1"/>
</dbReference>
<evidence type="ECO:0000256" key="1">
    <source>
        <dbReference type="ARBA" id="ARBA00006723"/>
    </source>
</evidence>
<dbReference type="InterPro" id="IPR014347">
    <property type="entry name" value="Tautomerase/MIF_sf"/>
</dbReference>
<name>A0ABU0LFW5_XANAG</name>
<dbReference type="SUPFAM" id="SSF55331">
    <property type="entry name" value="Tautomerase/MIF"/>
    <property type="match status" value="1"/>
</dbReference>
<comment type="similarity">
    <text evidence="1 3">Belongs to the 4-oxalocrotonate tautomerase family.</text>
</comment>
<evidence type="ECO:0000259" key="4">
    <source>
        <dbReference type="Pfam" id="PF01361"/>
    </source>
</evidence>
<dbReference type="InterPro" id="IPR018191">
    <property type="entry name" value="4-OT"/>
</dbReference>
<gene>
    <name evidence="5" type="ORF">QOZ94_002830</name>
</gene>
<evidence type="ECO:0000313" key="6">
    <source>
        <dbReference type="Proteomes" id="UP001241747"/>
    </source>
</evidence>
<dbReference type="PANTHER" id="PTHR35530:SF1">
    <property type="entry name" value="2-HYDROXYMUCONATE TAUTOMERASE"/>
    <property type="match status" value="1"/>
</dbReference>
<evidence type="ECO:0000256" key="3">
    <source>
        <dbReference type="RuleBase" id="RU362032"/>
    </source>
</evidence>
<dbReference type="PANTHER" id="PTHR35530">
    <property type="entry name" value="TAUTOMERASE-RELATED"/>
    <property type="match status" value="1"/>
</dbReference>
<protein>
    <recommendedName>
        <fullName evidence="3">Tautomerase</fullName>
        <ecNumber evidence="3">5.3.2.-</ecNumber>
    </recommendedName>
</protein>
<dbReference type="EMBL" id="JAUSVY010000006">
    <property type="protein sequence ID" value="MDQ0506026.1"/>
    <property type="molecule type" value="Genomic_DNA"/>
</dbReference>
<dbReference type="GO" id="GO:0016853">
    <property type="term" value="F:isomerase activity"/>
    <property type="evidence" value="ECO:0007669"/>
    <property type="project" value="UniProtKB-KW"/>
</dbReference>
<keyword evidence="2 3" id="KW-0413">Isomerase</keyword>
<accession>A0ABU0LFW5</accession>